<feature type="non-terminal residue" evidence="1">
    <location>
        <position position="205"/>
    </location>
</feature>
<reference evidence="1" key="1">
    <citation type="submission" date="2023-10" db="EMBL/GenBank/DDBJ databases">
        <authorList>
            <person name="Chen Y."/>
            <person name="Shah S."/>
            <person name="Dougan E. K."/>
            <person name="Thang M."/>
            <person name="Chan C."/>
        </authorList>
    </citation>
    <scope>NUCLEOTIDE SEQUENCE [LARGE SCALE GENOMIC DNA]</scope>
</reference>
<comment type="caution">
    <text evidence="1">The sequence shown here is derived from an EMBL/GenBank/DDBJ whole genome shotgun (WGS) entry which is preliminary data.</text>
</comment>
<dbReference type="Proteomes" id="UP001189429">
    <property type="component" value="Unassembled WGS sequence"/>
</dbReference>
<evidence type="ECO:0000313" key="1">
    <source>
        <dbReference type="EMBL" id="CAK0801369.1"/>
    </source>
</evidence>
<proteinExistence type="predicted"/>
<dbReference type="EMBL" id="CAUYUJ010002560">
    <property type="protein sequence ID" value="CAK0801369.1"/>
    <property type="molecule type" value="Genomic_DNA"/>
</dbReference>
<name>A0ABN9Q795_9DINO</name>
<sequence length="205" mass="22653">DVIAIILRNGGRVSTALSTPGITIDAFKVDWLRAVDQGVGADFAGALLWHIMRKPPGRRRALQSDEMWRLIQAHYDAHSTPDRLHDFNERAAKPKKAHPKFSGQAATLRHLIPLCKEAAETHCVSGSAVGDAALNVMRHLHSCYHTLSGQCIFRKDLMRDSASRNWSVEPKAHLLLEMAFAGGQPSLRWTYRGEDFGGSVGHVAK</sequence>
<keyword evidence="2" id="KW-1185">Reference proteome</keyword>
<protein>
    <submittedName>
        <fullName evidence="1">Uncharacterized protein</fullName>
    </submittedName>
</protein>
<gene>
    <name evidence="1" type="ORF">PCOR1329_LOCUS9254</name>
</gene>
<feature type="non-terminal residue" evidence="1">
    <location>
        <position position="1"/>
    </location>
</feature>
<accession>A0ABN9Q795</accession>
<organism evidence="1 2">
    <name type="scientific">Prorocentrum cordatum</name>
    <dbReference type="NCBI Taxonomy" id="2364126"/>
    <lineage>
        <taxon>Eukaryota</taxon>
        <taxon>Sar</taxon>
        <taxon>Alveolata</taxon>
        <taxon>Dinophyceae</taxon>
        <taxon>Prorocentrales</taxon>
        <taxon>Prorocentraceae</taxon>
        <taxon>Prorocentrum</taxon>
    </lineage>
</organism>
<evidence type="ECO:0000313" key="2">
    <source>
        <dbReference type="Proteomes" id="UP001189429"/>
    </source>
</evidence>